<organism evidence="1 2">
    <name type="scientific">Peribacillus asahii</name>
    <dbReference type="NCBI Taxonomy" id="228899"/>
    <lineage>
        <taxon>Bacteria</taxon>
        <taxon>Bacillati</taxon>
        <taxon>Bacillota</taxon>
        <taxon>Bacilli</taxon>
        <taxon>Bacillales</taxon>
        <taxon>Bacillaceae</taxon>
        <taxon>Peribacillus</taxon>
    </lineage>
</organism>
<dbReference type="KEGG" id="pasa:BAOM_4302"/>
<gene>
    <name evidence="1" type="ORF">BAOM_4302</name>
</gene>
<sequence>MAGKLVDRREVVSDAEVNKNVRESLKTSFNEDKRYVELG</sequence>
<dbReference type="Proteomes" id="UP000283095">
    <property type="component" value="Chromosome"/>
</dbReference>
<protein>
    <submittedName>
        <fullName evidence="1">Uncharacterized protein</fullName>
    </submittedName>
</protein>
<accession>A0A3T0KX19</accession>
<evidence type="ECO:0000313" key="1">
    <source>
        <dbReference type="EMBL" id="AZV44882.1"/>
    </source>
</evidence>
<dbReference type="EMBL" id="CP026095">
    <property type="protein sequence ID" value="AZV44882.1"/>
    <property type="molecule type" value="Genomic_DNA"/>
</dbReference>
<proteinExistence type="predicted"/>
<evidence type="ECO:0000313" key="2">
    <source>
        <dbReference type="Proteomes" id="UP000283095"/>
    </source>
</evidence>
<name>A0A3T0KX19_9BACI</name>
<dbReference type="AlphaFoldDB" id="A0A3T0KX19"/>
<reference evidence="1 2" key="1">
    <citation type="submission" date="2018-01" db="EMBL/GenBank/DDBJ databases">
        <title>Bacillus asahii Genome sequencing and assembly.</title>
        <authorList>
            <person name="Jiang H."/>
            <person name="Feng Y."/>
            <person name="Zhao F."/>
            <person name="Lin X."/>
        </authorList>
    </citation>
    <scope>NUCLEOTIDE SEQUENCE [LARGE SCALE GENOMIC DNA]</scope>
    <source>
        <strain evidence="1 2">OM18</strain>
    </source>
</reference>